<dbReference type="OrthoDB" id="3568381at2"/>
<dbReference type="RefSeq" id="WP_109596889.1">
    <property type="nucleotide sequence ID" value="NZ_BONA01000029.1"/>
</dbReference>
<dbReference type="EMBL" id="QGGR01000012">
    <property type="protein sequence ID" value="PWK44373.1"/>
    <property type="molecule type" value="Genomic_DNA"/>
</dbReference>
<keyword evidence="2" id="KW-1185">Reference proteome</keyword>
<sequence>MTDLPVLHTLRCLGFTDLDRVADAAGLTTPDTESRLIDLAVDGLVTRTPGAFGGWGLTEAGKAADARLVAAELDAAGTRREVTAAFEAFLVLNPELLDLCTAWHLRPVDGVPETNDHTDTAYDARVLARFVDLDRRAADVCAALTAALPRFGRYRGRLTAALDLARAGKREHLADTTTSYHSVWFQLHEDLLVTLGMPR</sequence>
<evidence type="ECO:0000313" key="1">
    <source>
        <dbReference type="EMBL" id="PWK44373.1"/>
    </source>
</evidence>
<dbReference type="AlphaFoldDB" id="A0A316FBM8"/>
<dbReference type="Proteomes" id="UP000245697">
    <property type="component" value="Unassembled WGS sequence"/>
</dbReference>
<comment type="caution">
    <text evidence="1">The sequence shown here is derived from an EMBL/GenBank/DDBJ whole genome shotgun (WGS) entry which is preliminary data.</text>
</comment>
<organism evidence="1 2">
    <name type="scientific">Actinoplanes xinjiangensis</name>
    <dbReference type="NCBI Taxonomy" id="512350"/>
    <lineage>
        <taxon>Bacteria</taxon>
        <taxon>Bacillati</taxon>
        <taxon>Actinomycetota</taxon>
        <taxon>Actinomycetes</taxon>
        <taxon>Micromonosporales</taxon>
        <taxon>Micromonosporaceae</taxon>
        <taxon>Actinoplanes</taxon>
    </lineage>
</organism>
<protein>
    <submittedName>
        <fullName evidence="1">Uncharacterized protein</fullName>
    </submittedName>
</protein>
<evidence type="ECO:0000313" key="2">
    <source>
        <dbReference type="Proteomes" id="UP000245697"/>
    </source>
</evidence>
<accession>A0A316FBM8</accession>
<gene>
    <name evidence="1" type="ORF">BC793_112249</name>
</gene>
<name>A0A316FBM8_9ACTN</name>
<proteinExistence type="predicted"/>
<reference evidence="1 2" key="1">
    <citation type="submission" date="2018-05" db="EMBL/GenBank/DDBJ databases">
        <title>Genomic Encyclopedia of Archaeal and Bacterial Type Strains, Phase II (KMG-II): from individual species to whole genera.</title>
        <authorList>
            <person name="Goeker M."/>
        </authorList>
    </citation>
    <scope>NUCLEOTIDE SEQUENCE [LARGE SCALE GENOMIC DNA]</scope>
    <source>
        <strain evidence="1 2">DSM 45184</strain>
    </source>
</reference>